<dbReference type="Pfam" id="PF07963">
    <property type="entry name" value="N_methyl"/>
    <property type="match status" value="1"/>
</dbReference>
<feature type="transmembrane region" description="Helical" evidence="5">
    <location>
        <begin position="20"/>
        <end position="43"/>
    </location>
</feature>
<dbReference type="GO" id="GO:0015627">
    <property type="term" value="C:type II protein secretion system complex"/>
    <property type="evidence" value="ECO:0007669"/>
    <property type="project" value="InterPro"/>
</dbReference>
<keyword evidence="5" id="KW-0812">Transmembrane</keyword>
<protein>
    <recommendedName>
        <fullName evidence="8">Tfp assembly type protein</fullName>
    </recommendedName>
</protein>
<sequence length="155" mass="16338">MLKNLKKRLKDQRGLTLVELLAVIVILGIIAAIAVPSIGNIIAKSKYDAAKADAIQVLNATNLYIASSGVKTDTIKSTDSVDTHKLADYLENVTPDGLESYTVTITNGKATISAISKHPAKKVDAPTFNGGISDINKLTYDSPGTTPDPDSNPSS</sequence>
<dbReference type="GO" id="GO:0030420">
    <property type="term" value="P:establishment of competence for transformation"/>
    <property type="evidence" value="ECO:0007669"/>
    <property type="project" value="UniProtKB-KW"/>
</dbReference>
<proteinExistence type="predicted"/>
<evidence type="ECO:0000256" key="2">
    <source>
        <dbReference type="ARBA" id="ARBA00022481"/>
    </source>
</evidence>
<keyword evidence="5" id="KW-1133">Transmembrane helix</keyword>
<accession>A0A0Q3VIG5</accession>
<feature type="region of interest" description="Disordered" evidence="4">
    <location>
        <begin position="134"/>
        <end position="155"/>
    </location>
</feature>
<dbReference type="PROSITE" id="PS00409">
    <property type="entry name" value="PROKAR_NTER_METHYL"/>
    <property type="match status" value="1"/>
</dbReference>
<dbReference type="InterPro" id="IPR045584">
    <property type="entry name" value="Pilin-like"/>
</dbReference>
<evidence type="ECO:0000256" key="1">
    <source>
        <dbReference type="ARBA" id="ARBA00004241"/>
    </source>
</evidence>
<keyword evidence="2" id="KW-0488">Methylation</keyword>
<dbReference type="RefSeq" id="WP_053477176.1">
    <property type="nucleotide sequence ID" value="NZ_CP041305.1"/>
</dbReference>
<keyword evidence="3" id="KW-0178">Competence</keyword>
<keyword evidence="5" id="KW-0472">Membrane</keyword>
<dbReference type="PRINTS" id="PR00813">
    <property type="entry name" value="BCTERIALGSPG"/>
</dbReference>
<dbReference type="AlphaFoldDB" id="A0A0Q3VIG5"/>
<dbReference type="InterPro" id="IPR012902">
    <property type="entry name" value="N_methyl_site"/>
</dbReference>
<dbReference type="NCBIfam" id="TIGR02532">
    <property type="entry name" value="IV_pilin_GFxxxE"/>
    <property type="match status" value="1"/>
</dbReference>
<dbReference type="STRING" id="1637975.AN957_20200"/>
<dbReference type="PATRIC" id="fig|1637975.4.peg.4015"/>
<keyword evidence="7" id="KW-1185">Reference proteome</keyword>
<dbReference type="Gene3D" id="3.30.700.10">
    <property type="entry name" value="Glycoprotein, Type 4 Pilin"/>
    <property type="match status" value="1"/>
</dbReference>
<evidence type="ECO:0000313" key="7">
    <source>
        <dbReference type="Proteomes" id="UP000050996"/>
    </source>
</evidence>
<feature type="compositionally biased region" description="Polar residues" evidence="4">
    <location>
        <begin position="142"/>
        <end position="155"/>
    </location>
</feature>
<evidence type="ECO:0000313" key="6">
    <source>
        <dbReference type="EMBL" id="KQL20683.1"/>
    </source>
</evidence>
<dbReference type="InterPro" id="IPR000983">
    <property type="entry name" value="Bac_GSPG_pilin"/>
</dbReference>
<evidence type="ECO:0000256" key="5">
    <source>
        <dbReference type="SAM" id="Phobius"/>
    </source>
</evidence>
<dbReference type="Proteomes" id="UP000050996">
    <property type="component" value="Unassembled WGS sequence"/>
</dbReference>
<organism evidence="6 7">
    <name type="scientific">Cytobacillus solani</name>
    <dbReference type="NCBI Taxonomy" id="1637975"/>
    <lineage>
        <taxon>Bacteria</taxon>
        <taxon>Bacillati</taxon>
        <taxon>Bacillota</taxon>
        <taxon>Bacilli</taxon>
        <taxon>Bacillales</taxon>
        <taxon>Bacillaceae</taxon>
        <taxon>Cytobacillus</taxon>
    </lineage>
</organism>
<comment type="caution">
    <text evidence="6">The sequence shown here is derived from an EMBL/GenBank/DDBJ whole genome shotgun (WGS) entry which is preliminary data.</text>
</comment>
<name>A0A0Q3VIG5_9BACI</name>
<dbReference type="EMBL" id="LJIX01000006">
    <property type="protein sequence ID" value="KQL20683.1"/>
    <property type="molecule type" value="Genomic_DNA"/>
</dbReference>
<evidence type="ECO:0000256" key="3">
    <source>
        <dbReference type="ARBA" id="ARBA00023287"/>
    </source>
</evidence>
<evidence type="ECO:0000256" key="4">
    <source>
        <dbReference type="SAM" id="MobiDB-lite"/>
    </source>
</evidence>
<dbReference type="GO" id="GO:0015628">
    <property type="term" value="P:protein secretion by the type II secretion system"/>
    <property type="evidence" value="ECO:0007669"/>
    <property type="project" value="InterPro"/>
</dbReference>
<dbReference type="GO" id="GO:0009986">
    <property type="term" value="C:cell surface"/>
    <property type="evidence" value="ECO:0007669"/>
    <property type="project" value="UniProtKB-SubCell"/>
</dbReference>
<evidence type="ECO:0008006" key="8">
    <source>
        <dbReference type="Google" id="ProtNLM"/>
    </source>
</evidence>
<dbReference type="SUPFAM" id="SSF54523">
    <property type="entry name" value="Pili subunits"/>
    <property type="match status" value="1"/>
</dbReference>
<gene>
    <name evidence="6" type="ORF">AN957_20200</name>
</gene>
<reference evidence="6 7" key="1">
    <citation type="submission" date="2015-09" db="EMBL/GenBank/DDBJ databases">
        <title>Genome sequencing project for genomic taxonomy and phylogenomics of Bacillus-like bacteria.</title>
        <authorList>
            <person name="Liu B."/>
            <person name="Wang J."/>
            <person name="Zhu Y."/>
            <person name="Liu G."/>
            <person name="Chen Q."/>
            <person name="Chen Z."/>
            <person name="Lan J."/>
            <person name="Che J."/>
            <person name="Ge C."/>
            <person name="Shi H."/>
            <person name="Pan Z."/>
            <person name="Liu X."/>
        </authorList>
    </citation>
    <scope>NUCLEOTIDE SEQUENCE [LARGE SCALE GENOMIC DNA]</scope>
    <source>
        <strain evidence="6 7">FJAT-18043</strain>
    </source>
</reference>
<comment type="subcellular location">
    <subcellularLocation>
        <location evidence="1">Cell surface</location>
    </subcellularLocation>
</comment>